<proteinExistence type="predicted"/>
<evidence type="ECO:0000313" key="1">
    <source>
        <dbReference type="EMBL" id="OGH86439.1"/>
    </source>
</evidence>
<sequence length="184" mass="20595">MLILVLDKVILKLFGGGVMNKDWLSICEVSDPNFRMALALLDLKSSFGRYVMEAMPDYFTDQESLGPVPLSVLRRVAHDNALKNEGGVWDPLDVSHDRTGEYWNGLVVDGACAHFNIPVRTLCGPDAPEGNSWETMPKEFEYLHYVAKGIGYIMMFEGTSHIMVENALPDYFCLAPAEYIAIDK</sequence>
<dbReference type="EMBL" id="MFQW01000018">
    <property type="protein sequence ID" value="OGH86439.1"/>
    <property type="molecule type" value="Genomic_DNA"/>
</dbReference>
<protein>
    <submittedName>
        <fullName evidence="1">Uncharacterized protein</fullName>
    </submittedName>
</protein>
<dbReference type="Proteomes" id="UP000178349">
    <property type="component" value="Unassembled WGS sequence"/>
</dbReference>
<name>A0A1F6NRC4_9BACT</name>
<accession>A0A1F6NRC4</accession>
<comment type="caution">
    <text evidence="1">The sequence shown here is derived from an EMBL/GenBank/DDBJ whole genome shotgun (WGS) entry which is preliminary data.</text>
</comment>
<evidence type="ECO:0000313" key="2">
    <source>
        <dbReference type="Proteomes" id="UP000178349"/>
    </source>
</evidence>
<reference evidence="1 2" key="1">
    <citation type="journal article" date="2016" name="Nat. Commun.">
        <title>Thousands of microbial genomes shed light on interconnected biogeochemical processes in an aquifer system.</title>
        <authorList>
            <person name="Anantharaman K."/>
            <person name="Brown C.T."/>
            <person name="Hug L.A."/>
            <person name="Sharon I."/>
            <person name="Castelle C.J."/>
            <person name="Probst A.J."/>
            <person name="Thomas B.C."/>
            <person name="Singh A."/>
            <person name="Wilkins M.J."/>
            <person name="Karaoz U."/>
            <person name="Brodie E.L."/>
            <person name="Williams K.H."/>
            <person name="Hubbard S.S."/>
            <person name="Banfield J.F."/>
        </authorList>
    </citation>
    <scope>NUCLEOTIDE SEQUENCE [LARGE SCALE GENOMIC DNA]</scope>
</reference>
<gene>
    <name evidence="1" type="ORF">A2493_00005</name>
</gene>
<organism evidence="1 2">
    <name type="scientific">Candidatus Magasanikbacteria bacterium RIFOXYC12_FULL_33_11</name>
    <dbReference type="NCBI Taxonomy" id="1798701"/>
    <lineage>
        <taxon>Bacteria</taxon>
        <taxon>Candidatus Magasanikiibacteriota</taxon>
    </lineage>
</organism>
<dbReference type="AlphaFoldDB" id="A0A1F6NRC4"/>